<dbReference type="Pfam" id="PF01248">
    <property type="entry name" value="Ribosomal_L7Ae"/>
    <property type="match status" value="1"/>
</dbReference>
<dbReference type="InterPro" id="IPR029064">
    <property type="entry name" value="Ribosomal_eL30-like_sf"/>
</dbReference>
<dbReference type="OrthoDB" id="9794863at2"/>
<dbReference type="RefSeq" id="WP_132548909.1">
    <property type="nucleotide sequence ID" value="NZ_SMAA01000007.1"/>
</dbReference>
<keyword evidence="2" id="KW-0687">Ribonucleoprotein</keyword>
<reference evidence="2 3" key="1">
    <citation type="submission" date="2019-03" db="EMBL/GenBank/DDBJ databases">
        <title>Genomic Encyclopedia of Type Strains, Phase IV (KMG-IV): sequencing the most valuable type-strain genomes for metagenomic binning, comparative biology and taxonomic classification.</title>
        <authorList>
            <person name="Goeker M."/>
        </authorList>
    </citation>
    <scope>NUCLEOTIDE SEQUENCE [LARGE SCALE GENOMIC DNA]</scope>
    <source>
        <strain evidence="2 3">DSM 20467</strain>
    </source>
</reference>
<sequence>MLDNKQQRLANLLSMASRANKIISGDFAISKAVAAGGVKLLLVAGDIASSTSLEYREIASKYRIPLIILEIDKHNLGYCIGKNERAAVAVCDEGFAEALKKILE</sequence>
<dbReference type="InterPro" id="IPR004038">
    <property type="entry name" value="Ribosomal_eL8/eL30/eS12/Gad45"/>
</dbReference>
<name>A0A4R3K8C3_9FIRM</name>
<dbReference type="Proteomes" id="UP000295188">
    <property type="component" value="Unassembled WGS sequence"/>
</dbReference>
<comment type="caution">
    <text evidence="2">The sequence shown here is derived from an EMBL/GenBank/DDBJ whole genome shotgun (WGS) entry which is preliminary data.</text>
</comment>
<organism evidence="2 3">
    <name type="scientific">Pectinatus cerevisiiphilus</name>
    <dbReference type="NCBI Taxonomy" id="86956"/>
    <lineage>
        <taxon>Bacteria</taxon>
        <taxon>Bacillati</taxon>
        <taxon>Bacillota</taxon>
        <taxon>Negativicutes</taxon>
        <taxon>Selenomonadales</taxon>
        <taxon>Selenomonadaceae</taxon>
        <taxon>Pectinatus</taxon>
    </lineage>
</organism>
<gene>
    <name evidence="2" type="ORF">EDC37_10710</name>
</gene>
<dbReference type="AlphaFoldDB" id="A0A4R3K8C3"/>
<protein>
    <submittedName>
        <fullName evidence="2">Ribosomal protein L7Ae-like RNA K-turn-binding protein</fullName>
    </submittedName>
</protein>
<dbReference type="EMBL" id="SMAA01000007">
    <property type="protein sequence ID" value="TCS79244.1"/>
    <property type="molecule type" value="Genomic_DNA"/>
</dbReference>
<dbReference type="SUPFAM" id="SSF55315">
    <property type="entry name" value="L30e-like"/>
    <property type="match status" value="1"/>
</dbReference>
<evidence type="ECO:0000313" key="2">
    <source>
        <dbReference type="EMBL" id="TCS79244.1"/>
    </source>
</evidence>
<keyword evidence="2" id="KW-0689">Ribosomal protein</keyword>
<evidence type="ECO:0000313" key="3">
    <source>
        <dbReference type="Proteomes" id="UP000295188"/>
    </source>
</evidence>
<proteinExistence type="predicted"/>
<feature type="domain" description="Ribosomal protein eL8/eL30/eS12/Gadd45" evidence="1">
    <location>
        <begin position="9"/>
        <end position="98"/>
    </location>
</feature>
<dbReference type="Gene3D" id="3.30.1330.30">
    <property type="match status" value="1"/>
</dbReference>
<dbReference type="GO" id="GO:0005840">
    <property type="term" value="C:ribosome"/>
    <property type="evidence" value="ECO:0007669"/>
    <property type="project" value="UniProtKB-KW"/>
</dbReference>
<evidence type="ECO:0000259" key="1">
    <source>
        <dbReference type="Pfam" id="PF01248"/>
    </source>
</evidence>
<keyword evidence="3" id="KW-1185">Reference proteome</keyword>
<accession>A0A4R3K8C3</accession>